<gene>
    <name evidence="3" type="ORF">Val02_60990</name>
</gene>
<sequence>MTEPEPAGRTPSPTRRRLGFGAVAVLLLAATAFLAFRWGSGSADSAAPVPTASPSPSATALSAAEVYQALKPSVVTIEATAPGGSEVRSTGTGVIASAEGVILTARHVVVGDGAIRVTFADGTQALATVAAEDASIDIALLTVDALPGVLVPAKLGNSGRLAIGHEVVAIGNPFGLTGSATSGVVSGLDRAAGGTDGSRLSGLIQFDAAVNPGNSGGPLVNMRGETIGIVVALANPTGAGTFIGIGFAVPIGSALGAGGEGPGGRGPEQ</sequence>
<dbReference type="RefSeq" id="WP_203902684.1">
    <property type="nucleotide sequence ID" value="NZ_BOPF01000025.1"/>
</dbReference>
<evidence type="ECO:0008006" key="5">
    <source>
        <dbReference type="Google" id="ProtNLM"/>
    </source>
</evidence>
<name>A0A8J4DTP2_9ACTN</name>
<dbReference type="InterPro" id="IPR001940">
    <property type="entry name" value="Peptidase_S1C"/>
</dbReference>
<dbReference type="PRINTS" id="PR00834">
    <property type="entry name" value="PROTEASES2C"/>
</dbReference>
<dbReference type="AlphaFoldDB" id="A0A8J4DTP2"/>
<keyword evidence="2" id="KW-0378">Hydrolase</keyword>
<evidence type="ECO:0000256" key="1">
    <source>
        <dbReference type="ARBA" id="ARBA00022670"/>
    </source>
</evidence>
<dbReference type="PANTHER" id="PTHR43343:SF3">
    <property type="entry name" value="PROTEASE DO-LIKE 8, CHLOROPLASTIC"/>
    <property type="match status" value="1"/>
</dbReference>
<protein>
    <recommendedName>
        <fullName evidence="5">Trypsin-like serine protease</fullName>
    </recommendedName>
</protein>
<dbReference type="GO" id="GO:0004252">
    <property type="term" value="F:serine-type endopeptidase activity"/>
    <property type="evidence" value="ECO:0007669"/>
    <property type="project" value="InterPro"/>
</dbReference>
<dbReference type="InterPro" id="IPR051201">
    <property type="entry name" value="Chloro_Bact_Ser_Proteases"/>
</dbReference>
<dbReference type="SUPFAM" id="SSF50494">
    <property type="entry name" value="Trypsin-like serine proteases"/>
    <property type="match status" value="1"/>
</dbReference>
<dbReference type="Proteomes" id="UP000619260">
    <property type="component" value="Unassembled WGS sequence"/>
</dbReference>
<accession>A0A8J4DTP2</accession>
<dbReference type="Pfam" id="PF13365">
    <property type="entry name" value="Trypsin_2"/>
    <property type="match status" value="1"/>
</dbReference>
<dbReference type="InterPro" id="IPR009003">
    <property type="entry name" value="Peptidase_S1_PA"/>
</dbReference>
<reference evidence="3" key="1">
    <citation type="submission" date="2021-01" db="EMBL/GenBank/DDBJ databases">
        <title>Whole genome shotgun sequence of Virgisporangium aliadipatigenens NBRC 105644.</title>
        <authorList>
            <person name="Komaki H."/>
            <person name="Tamura T."/>
        </authorList>
    </citation>
    <scope>NUCLEOTIDE SEQUENCE</scope>
    <source>
        <strain evidence="3">NBRC 105644</strain>
    </source>
</reference>
<keyword evidence="4" id="KW-1185">Reference proteome</keyword>
<keyword evidence="1" id="KW-0645">Protease</keyword>
<dbReference type="PANTHER" id="PTHR43343">
    <property type="entry name" value="PEPTIDASE S12"/>
    <property type="match status" value="1"/>
</dbReference>
<organism evidence="3 4">
    <name type="scientific">Virgisporangium aliadipatigenens</name>
    <dbReference type="NCBI Taxonomy" id="741659"/>
    <lineage>
        <taxon>Bacteria</taxon>
        <taxon>Bacillati</taxon>
        <taxon>Actinomycetota</taxon>
        <taxon>Actinomycetes</taxon>
        <taxon>Micromonosporales</taxon>
        <taxon>Micromonosporaceae</taxon>
        <taxon>Virgisporangium</taxon>
    </lineage>
</organism>
<comment type="caution">
    <text evidence="3">The sequence shown here is derived from an EMBL/GenBank/DDBJ whole genome shotgun (WGS) entry which is preliminary data.</text>
</comment>
<evidence type="ECO:0000313" key="4">
    <source>
        <dbReference type="Proteomes" id="UP000619260"/>
    </source>
</evidence>
<dbReference type="EMBL" id="BOPF01000025">
    <property type="protein sequence ID" value="GIJ49213.1"/>
    <property type="molecule type" value="Genomic_DNA"/>
</dbReference>
<dbReference type="GO" id="GO:0006508">
    <property type="term" value="P:proteolysis"/>
    <property type="evidence" value="ECO:0007669"/>
    <property type="project" value="UniProtKB-KW"/>
</dbReference>
<evidence type="ECO:0000313" key="3">
    <source>
        <dbReference type="EMBL" id="GIJ49213.1"/>
    </source>
</evidence>
<evidence type="ECO:0000256" key="2">
    <source>
        <dbReference type="ARBA" id="ARBA00022801"/>
    </source>
</evidence>
<dbReference type="Gene3D" id="2.40.10.120">
    <property type="match status" value="1"/>
</dbReference>
<proteinExistence type="predicted"/>